<dbReference type="PANTHER" id="PTHR45527:SF10">
    <property type="entry name" value="PYOCHELIN SYNTHASE PCHF"/>
    <property type="match status" value="1"/>
</dbReference>
<keyword evidence="3" id="KW-0596">Phosphopantetheine</keyword>
<comment type="similarity">
    <text evidence="6">Belongs to the NRP synthetase family.</text>
</comment>
<evidence type="ECO:0000256" key="2">
    <source>
        <dbReference type="ARBA" id="ARBA00004924"/>
    </source>
</evidence>
<evidence type="ECO:0000256" key="5">
    <source>
        <dbReference type="ARBA" id="ARBA00022598"/>
    </source>
</evidence>
<dbReference type="GO" id="GO:0043041">
    <property type="term" value="P:amino acid activation for nonribosomal peptide biosynthetic process"/>
    <property type="evidence" value="ECO:0007669"/>
    <property type="project" value="TreeGrafter"/>
</dbReference>
<dbReference type="InterPro" id="IPR042099">
    <property type="entry name" value="ANL_N_sf"/>
</dbReference>
<comment type="pathway">
    <text evidence="2">Siderophore biosynthesis.</text>
</comment>
<dbReference type="InterPro" id="IPR009081">
    <property type="entry name" value="PP-bd_ACP"/>
</dbReference>
<dbReference type="SUPFAM" id="SSF52777">
    <property type="entry name" value="CoA-dependent acyltransferases"/>
    <property type="match status" value="6"/>
</dbReference>
<dbReference type="Pfam" id="PF00668">
    <property type="entry name" value="Condensation"/>
    <property type="match status" value="3"/>
</dbReference>
<dbReference type="Gene3D" id="3.30.559.30">
    <property type="entry name" value="Nonribosomal peptide synthetase, condensation domain"/>
    <property type="match status" value="3"/>
</dbReference>
<proteinExistence type="inferred from homology"/>
<dbReference type="GO" id="GO:0044550">
    <property type="term" value="P:secondary metabolite biosynthetic process"/>
    <property type="evidence" value="ECO:0007669"/>
    <property type="project" value="TreeGrafter"/>
</dbReference>
<dbReference type="Gene3D" id="3.40.50.980">
    <property type="match status" value="2"/>
</dbReference>
<evidence type="ECO:0000259" key="7">
    <source>
        <dbReference type="PROSITE" id="PS50075"/>
    </source>
</evidence>
<dbReference type="Gene3D" id="3.30.300.30">
    <property type="match status" value="5"/>
</dbReference>
<dbReference type="InterPro" id="IPR000415">
    <property type="entry name" value="Nitroreductase-like"/>
</dbReference>
<dbReference type="Gene3D" id="2.30.38.10">
    <property type="entry name" value="Luciferase, Domain 3"/>
    <property type="match status" value="1"/>
</dbReference>
<dbReference type="CDD" id="cd05930">
    <property type="entry name" value="A_NRPS"/>
    <property type="match status" value="1"/>
</dbReference>
<dbReference type="SUPFAM" id="SSF47336">
    <property type="entry name" value="ACP-like"/>
    <property type="match status" value="3"/>
</dbReference>
<organism evidence="8 10">
    <name type="scientific">Adineta steineri</name>
    <dbReference type="NCBI Taxonomy" id="433720"/>
    <lineage>
        <taxon>Eukaryota</taxon>
        <taxon>Metazoa</taxon>
        <taxon>Spiralia</taxon>
        <taxon>Gnathifera</taxon>
        <taxon>Rotifera</taxon>
        <taxon>Eurotatoria</taxon>
        <taxon>Bdelloidea</taxon>
        <taxon>Adinetida</taxon>
        <taxon>Adinetidae</taxon>
        <taxon>Adineta</taxon>
    </lineage>
</organism>
<dbReference type="InterPro" id="IPR010071">
    <property type="entry name" value="AA_adenyl_dom"/>
</dbReference>
<gene>
    <name evidence="8" type="ORF">JYZ213_LOCUS34316</name>
    <name evidence="9" type="ORF">OXD698_LOCUS9354</name>
</gene>
<evidence type="ECO:0000313" key="9">
    <source>
        <dbReference type="EMBL" id="CAF3656951.1"/>
    </source>
</evidence>
<dbReference type="FunFam" id="3.30.559.10:FF:000023">
    <property type="entry name" value="Non-ribosomal peptide synthetase"/>
    <property type="match status" value="1"/>
</dbReference>
<dbReference type="GO" id="GO:0005737">
    <property type="term" value="C:cytoplasm"/>
    <property type="evidence" value="ECO:0007669"/>
    <property type="project" value="TreeGrafter"/>
</dbReference>
<dbReference type="NCBIfam" id="TIGR01733">
    <property type="entry name" value="AA-adenyl-dom"/>
    <property type="match status" value="2"/>
</dbReference>
<dbReference type="FunFam" id="3.30.300.30:FF:000015">
    <property type="entry name" value="Nonribosomal peptide synthase SidD"/>
    <property type="match status" value="1"/>
</dbReference>
<dbReference type="InterPro" id="IPR020845">
    <property type="entry name" value="AMP-binding_CS"/>
</dbReference>
<dbReference type="GO" id="GO:0016491">
    <property type="term" value="F:oxidoreductase activity"/>
    <property type="evidence" value="ECO:0007669"/>
    <property type="project" value="InterPro"/>
</dbReference>
<dbReference type="Gene3D" id="3.40.50.12780">
    <property type="entry name" value="N-terminal domain of ligase-like"/>
    <property type="match status" value="2"/>
</dbReference>
<dbReference type="PROSITE" id="PS00455">
    <property type="entry name" value="AMP_BINDING"/>
    <property type="match status" value="3"/>
</dbReference>
<dbReference type="FunFam" id="3.40.50.12780:FF:000012">
    <property type="entry name" value="Non-ribosomal peptide synthetase"/>
    <property type="match status" value="2"/>
</dbReference>
<dbReference type="InterPro" id="IPR000873">
    <property type="entry name" value="AMP-dep_synth/lig_dom"/>
</dbReference>
<dbReference type="Proteomes" id="UP000663844">
    <property type="component" value="Unassembled WGS sequence"/>
</dbReference>
<protein>
    <recommendedName>
        <fullName evidence="7">Carrier domain-containing protein</fullName>
    </recommendedName>
</protein>
<feature type="domain" description="Carrier" evidence="7">
    <location>
        <begin position="2011"/>
        <end position="2086"/>
    </location>
</feature>
<evidence type="ECO:0000256" key="3">
    <source>
        <dbReference type="ARBA" id="ARBA00022450"/>
    </source>
</evidence>
<evidence type="ECO:0000256" key="1">
    <source>
        <dbReference type="ARBA" id="ARBA00001957"/>
    </source>
</evidence>
<dbReference type="InterPro" id="IPR001242">
    <property type="entry name" value="Condensation_dom"/>
</dbReference>
<dbReference type="CDD" id="cd19535">
    <property type="entry name" value="Cyc_NRPS"/>
    <property type="match status" value="2"/>
</dbReference>
<evidence type="ECO:0000313" key="10">
    <source>
        <dbReference type="Proteomes" id="UP000663845"/>
    </source>
</evidence>
<keyword evidence="5" id="KW-0436">Ligase</keyword>
<reference evidence="8" key="1">
    <citation type="submission" date="2021-02" db="EMBL/GenBank/DDBJ databases">
        <authorList>
            <person name="Nowell W R."/>
        </authorList>
    </citation>
    <scope>NUCLEOTIDE SEQUENCE</scope>
</reference>
<dbReference type="PANTHER" id="PTHR45527">
    <property type="entry name" value="NONRIBOSOMAL PEPTIDE SYNTHETASE"/>
    <property type="match status" value="1"/>
</dbReference>
<dbReference type="FunFam" id="3.40.50.980:FF:000001">
    <property type="entry name" value="Non-ribosomal peptide synthetase"/>
    <property type="match status" value="2"/>
</dbReference>
<dbReference type="InterPro" id="IPR057737">
    <property type="entry name" value="Condensation_MtbB-like"/>
</dbReference>
<dbReference type="Gene3D" id="3.40.109.10">
    <property type="entry name" value="NADH Oxidase"/>
    <property type="match status" value="2"/>
</dbReference>
<dbReference type="Gene3D" id="1.10.1200.10">
    <property type="entry name" value="ACP-like"/>
    <property type="match status" value="3"/>
</dbReference>
<dbReference type="InterPro" id="IPR023213">
    <property type="entry name" value="CAT-like_dom_sf"/>
</dbReference>
<evidence type="ECO:0000256" key="6">
    <source>
        <dbReference type="ARBA" id="ARBA00029454"/>
    </source>
</evidence>
<dbReference type="NCBIfam" id="NF003417">
    <property type="entry name" value="PRK04813.1"/>
    <property type="match status" value="5"/>
</dbReference>
<dbReference type="GO" id="GO:0031177">
    <property type="term" value="F:phosphopantetheine binding"/>
    <property type="evidence" value="ECO:0007669"/>
    <property type="project" value="TreeGrafter"/>
</dbReference>
<dbReference type="EMBL" id="CAJOAZ010000471">
    <property type="protein sequence ID" value="CAF3656951.1"/>
    <property type="molecule type" value="Genomic_DNA"/>
</dbReference>
<dbReference type="InterPro" id="IPR045851">
    <property type="entry name" value="AMP-bd_C_sf"/>
</dbReference>
<dbReference type="InterPro" id="IPR025110">
    <property type="entry name" value="AMP-bd_C"/>
</dbReference>
<dbReference type="SUPFAM" id="SSF56801">
    <property type="entry name" value="Acetyl-CoA synthetase-like"/>
    <property type="match status" value="3"/>
</dbReference>
<dbReference type="GO" id="GO:0016874">
    <property type="term" value="F:ligase activity"/>
    <property type="evidence" value="ECO:0007669"/>
    <property type="project" value="UniProtKB-KW"/>
</dbReference>
<dbReference type="EMBL" id="CAJNOG010000694">
    <property type="protein sequence ID" value="CAF1337749.1"/>
    <property type="molecule type" value="Genomic_DNA"/>
</dbReference>
<comment type="cofactor">
    <cofactor evidence="1">
        <name>pantetheine 4'-phosphate</name>
        <dbReference type="ChEBI" id="CHEBI:47942"/>
    </cofactor>
</comment>
<evidence type="ECO:0000256" key="4">
    <source>
        <dbReference type="ARBA" id="ARBA00022553"/>
    </source>
</evidence>
<dbReference type="Proteomes" id="UP000663845">
    <property type="component" value="Unassembled WGS sequence"/>
</dbReference>
<dbReference type="Gene3D" id="3.30.559.10">
    <property type="entry name" value="Chloramphenicol acetyltransferase-like domain"/>
    <property type="match status" value="3"/>
</dbReference>
<dbReference type="FunFam" id="3.30.559.30:FF:000006">
    <property type="entry name" value="Yersiniabactin polyketide/non-ribosomal peptide synthetase"/>
    <property type="match status" value="1"/>
</dbReference>
<dbReference type="Pfam" id="PF00550">
    <property type="entry name" value="PP-binding"/>
    <property type="match status" value="2"/>
</dbReference>
<name>A0A815GEW2_9BILA</name>
<accession>A0A815GEW2</accession>
<dbReference type="CDD" id="cd02142">
    <property type="entry name" value="McbC_SagB-like_oxidoreductase"/>
    <property type="match status" value="1"/>
</dbReference>
<comment type="caution">
    <text evidence="8">The sequence shown here is derived from an EMBL/GenBank/DDBJ whole genome shotgun (WGS) entry which is preliminary data.</text>
</comment>
<dbReference type="Pfam" id="PF13193">
    <property type="entry name" value="AMP-binding_C"/>
    <property type="match status" value="1"/>
</dbReference>
<dbReference type="PROSITE" id="PS50075">
    <property type="entry name" value="CARRIER"/>
    <property type="match status" value="2"/>
</dbReference>
<feature type="domain" description="Carrier" evidence="7">
    <location>
        <begin position="500"/>
        <end position="578"/>
    </location>
</feature>
<dbReference type="InterPro" id="IPR036736">
    <property type="entry name" value="ACP-like_sf"/>
</dbReference>
<sequence length="4100" mass="472282">MLDEQVWTYSELIMQVERVVYQLHHLGVVQGQIIYQFVERSFEMICGFFGIMYIGGVYCPLDPTIPSERLNILLEQMRGQFVLVHEKTRNQFPIAAVQHVIVLDNILLPLLDIEDINSLSVSMKYDAAFIIFTSGTTGPPKAVVHTHKGFSASITNYIHWGVRMYTAREHVLQVAACSWTIHITEISVPLVVGGTLVLLRQGNHLDVAYFSQTLIYQQITTLMIGPAMIRALTHYIEDNQQMRTFDTVRHLCITGEAMKPQQWTRFVNLLSSFHVELYVHYGTSESNGALGCQLINIKDIEIPIGYPMPAIQCLLVDDDDKIIKSTDSSNKIGQIHIGGPTLFNSYLNDPEKTASKFTTINNQVYIKTGDLARYNTREELVYAGRTDFQIKIRGQRVETSEIENTITNSYPSKISDCVVTKLAQNDDLLVAYVVSKDSELDTEQIRNYCNKHLYQYMVPSFFVFLEQLPLNVNGKIDRKNLPMPDFSSLATIANDHRYIEPMEKVEILVHSLWCEILGHSRISTSANFFSIGGHSLLFIQLYQGYKTTFDIDISMLDIGELFQHPTIANHAHLISQSKNAKHISEQYILPARAMEAQMSSTPDVILIDNNLATSQHNFTYKTDETSSYQSCATTEIQQAYLFGRRGYVELGQVSCYSYEEYDLPLQFNIEGLEQAWNHLIHRHEALRTIFISDTEQQIFKITPYYTIPIVDLSNTKFIKDELIKRRKQLSHQIRPANQWPLFDIQVTCFINDSTRHLRIHIGFDLLIMDLWSANIIFSELYQLYCCPHVILPTIDYSFRDYILAQNQIKATSVYQTDKKYWIDRLHSFPLGPSLPLRCLPTELKIQKFVRLQRTLDQSVWSQLKERISSAQLSPAGFLTSIYAIVLAKWNSNRYFSINLPIFNRLPIHPQVNHIAGDFTSVIPLEVNLQEKQTFRQFFHTIQKQLWNDLAHMSYDGVSFIRDLMHINKTREIVLPIVFMCGLFHSDSKQNTNKLRDLFEKSSVYGISQTPQVHLDNQIYEEDGQLVIRWDHVENLFPTSMIDDMQSVFIDLITRLATSSEMWQESVSILLPVTQLQRRFIFVETTWKSEVKTQLLHTLVIDQAQQTPNTWAIISSQESLTYEQLMNRVYSLAYHLQKQHQINSNQLIAILMKKGWEQIVACLAILVSGGAYLPLDVDSPYDRLCSLIEETNVTILLTQSHSQHTFPHLTTISVDTLTNNDNYPTPFPIKQQSPTDLAYVIYTSGSTGKPKGVMISHQAVVNTILDMNARLEISTNDRIFALSHLNFDLSVYDIFGMLIGGGTIVIPNHEDYKNPQHWYDMITKYHVTTWNSVPMLMQMFVEHLKHMNNHNQLRHILLSGDWIPLSLPESIRITFDEQVTITSLGGATEASIWSIAYTLPKEILREWKSIPYGIPLRNQQYYVYDSHLHDCPEWVIGELYIGGEGLASGYWNDQAKTQSSFIIHPLTNERLYRTGDYGRFLPNGYIEFTGRKDFQVKVHGHRIELGEIEHHLQQHPDIHQAIVNIDDKSQRLVGYIMPEKRSTIKDDFHGSDISIIDSIERFSFKLARHGLLSIEDAIETFALTKPEQTKVLVDTYYVRKSYRQFTNKTVEKSDIEYLLTECYRRNSTCQVFDSSLNFDSLSRFLSSLISIHLPDQVLSKYRYASVGSLYPVQVYIELCSRINNIPPGFYYHHPDNHSLSFIGEAARNDNVEVRLHFVGRSAAISPLCGIKLGARFCTLETGYIIGLLQHEASSLGFKLSNITQSIMNISNDLVLQENDTYQCFSVTSMNHAGSSDNDEMKSAHPNIFVYLKSSDYMQHQWFVYEKLTNLLRVHPVIFNTEQEQALPLFVQDDDTEIIFHNCQAAIFFVGKADQYLDAGTIGHLIMCTGLEKDIGMCPIGTLDGFPLNINNALDEILNSPDSENHNIVLHQFLLGKISEEQKYERTVSKTKPIANYNQRLQKYLTSTLPNYMVPSFFITLQTFPLNYNGKIDRKSLPQPDASSIDAQESFIAPSDDLETTLASIWQELLGSDRIGLRDDFFSLGGNSLLVIQMKSKIKNTFGIILPMKVFYEYPLLNSMASQCKIEMKKQQGSSKEVIAVVVNTDEKHHYESFPLTDIQQAYLIGRSGYIELGNVSGYGYQEYDSPQLNLERFEEIFNRLIQRHEALRLVFPSTTEQQIRQHVPYYKIKILDLRQHPKEVVNRELEKRRTVLSHQILPADKWPLFDIQITRWNDEEFRLHIGFDILILDWFSFNIMWHEFNLMDHNDELDLPAFSLSFRDYVLTMEEYKQTAAYQNDENYWKKRLTSFPTGPTLYLQCLPHEIYEQRFIRISKTLTREVWHKLKEYIRAYQLSSAGLLSTVFALVLARWSEQKHFAINMPIFNRMQVHPEINHIMGDFTSIIPLEIKFDEETRMSVVDCVRQVQAQLWEDIDHASYSGVAFINHLTRTRNTRDIILPIVFTCGIDADDLNRKQIIYTDRSFLHNTPTYAISQTPQVWLDNQIYEGENERLVVNWDYVDSLFPVEMVTDMHDTFINILFNLTESRETWDRSYAFSLPHHQAERRSTYNKTDISFSHANNLLQIPIIEQSERTPDTLAVISSRGNLTYKELMNRAYSLAYHLQQKQVQSNQLIAIFMEKGWEQVVACLAILISGAAYLPLDIDSPHDRLSTLLEDADIEIILIQSNCQLPFTHFTTIAVDTVTDDNYPVPFPMKQQVPTNLAYVIYTSGSTGKPKGVMISHQAVLNTILDMNSRLEITPNDRIFALSHLNFDLSVFDILGMLIAGGTIVIPHHQHYKDPKHWYDMIIKHHVTIWNSVPMLMQMLIEHLKGNFMESHLRHILMSGDWIPLSLPKSIQEIFGEHVKITSLGGATEASVWSIAYSIPKEIPTNWKSIPYGEPLRNQQYYVYDIHLDDCPEWVTGELYIGGMGLANGYWKDQIKTDFNFIIHPSTKKRLYRTGDYGRFLPNGYIEFLGRKDFQVKVHGHRIELGEIEYQLQQHPDIHQAIVNIDDKSQQLIGYVMPEKHSIQNEEYDSTEILIADPIERTKFKLAKHSIRHQKKVEKSFALTKPKLTGTLMNTYYMRKSYRQFTDEAIERSTIEKLLKNCHNSNNNEKISLSHLDFDILSQLLVVLTPISISDEPLPKYRYASAGSLYPVQVYVELPTSIDDISPGVYYHNPDEHTLELISTHINNDMINIRLHLVGRSSAIAPLYGKRLGFQFCMLETGYVMGLLEKEGSRLGLTFSENTHNESTIGDILNIGANDTHCCFKISSFEQHISSNVQNDSYQCIIYLKSINNNKDQWFIYNKENDTVTPFDVETETKQEEIPLFFDDDNDAKIIFHDCQCAIFFIGLSECIMNIGKISHLLMDHCLEMNIGMCPIGTCTSFPKQINDVLDTILTHEKLNASNILHTLLIGKISNKQKREHTISKVKSMPSWSETLRIYLTKKLPMYMIPSHFISVSSFPLSPNGKIDRKALPEIALSVLQQEDTYNAPNTELEKMITNIWQEVLYTNRLTIHHDDPAINVSGIDRQTSFLISTTTSFFSVGGNSLLLVNIYQRYQSKFNFEREALSIRSLFDYNTILEHAKLLETVIVDGTQLKQWHTLNINDGIASYAQERIYLDEKMRFSGENAIYNELAVLRVTKGSLSMNRLLQALRCVLSKHKILRTSLVFNDADSILKQSITDKHLTFTLAADQTFKSENELHDVIHQMTINPTLFDLSTGRVFYCQILRQQMTPDENYDKEIITNSDVLIIGFHHATVDQSAGSIFLNDLCSTYNSNMTWLDDEESLQYIDYSVHERLIDMTLSCEFWRLQFEGCNLKRQLPLPIDQHSLSNDQRSGFATIVQITFDDKISSSFLNYASLHDLTLFQLGLATFYAFLFKLTYSQTNLCISCINANRYRPDLQAMIGMFVSTLPYCMQLDPCWSFHELAEHVREKCLSILEHSHYPLQHILRDFHLDQSTAPFLQTVFDFITESSVNDQFTFDGASLQPVSLEQFSAVSKFDFMLTFVYNPIPDDNVLSCHFICSRDLFKDTTVTKMTQRFQYLFEQLFSANFNINQTALVVPPIAKLTLILPDEMNEMQRVAFYRQSNVTNEGMSFSYLSS</sequence>
<keyword evidence="4" id="KW-0597">Phosphoprotein</keyword>
<evidence type="ECO:0000313" key="8">
    <source>
        <dbReference type="EMBL" id="CAF1337749.1"/>
    </source>
</evidence>
<dbReference type="Pfam" id="PF00501">
    <property type="entry name" value="AMP-binding"/>
    <property type="match status" value="3"/>
</dbReference>